<feature type="compositionally biased region" description="Low complexity" evidence="2">
    <location>
        <begin position="689"/>
        <end position="711"/>
    </location>
</feature>
<keyword evidence="1" id="KW-0175">Coiled coil</keyword>
<dbReference type="EMBL" id="JBCEZU010000067">
    <property type="protein sequence ID" value="KAK9534301.1"/>
    <property type="molecule type" value="Genomic_DNA"/>
</dbReference>
<dbReference type="PANTHER" id="PTHR15721">
    <property type="entry name" value="KIAA0586 PROTEIN"/>
    <property type="match status" value="1"/>
</dbReference>
<feature type="compositionally biased region" description="Basic and acidic residues" evidence="2">
    <location>
        <begin position="837"/>
        <end position="876"/>
    </location>
</feature>
<feature type="region of interest" description="Disordered" evidence="2">
    <location>
        <begin position="635"/>
        <end position="804"/>
    </location>
</feature>
<sequence>MSEEFTSEEFTLVYEEFTLVYEEFTLVYEEFTLVYEEFTLKSEEFTLKSEEFTLKSEAFTLKSEEFTLKSEEFTDQYLRGAFIVSTVTQQPAGSHLLSWTNHSEGAARRANETLREMGRLKTEMKMLLTPEDSLNTTISGPDHYQSQQNLFQSQQSKSQSQQTDSQQSQSHQSPFQSIRSQHCQTRSQLSQQFQSVLVQRKPVVPSTLEEVGLVLRQVRRQKKVLEENLEALLRARTGDVLHCQLDALAANRDWTEEVRIKKTVDAWISTSTRDIQVERSSEEAAMTSQQGAAGSSAHTGRGMPVSALRGSERGSRGPLQGAEPESYLSRLYGRAPYEGVRRTLKKSPYLRFSSPVSPLVRKPRPRLVESVTGVKVKSCKTQTSPGRPQHHDIIGSSHLTSGDLTVIVPMAIPLGRARMDSSRCQEQEVTSAAAPPTCSVVAVDDGASESQQLDAPLPPVDIIKSKSKEEEDEEDVFPGTEFLSDVVQQEELSFKGEEEVQLDGGPSPPPVLCQGPVFPPQTRSALAPQDQGSVLDLNLQRDVLENRLVEWVEQQLMSRMISEMYCPLPSDPAQNDSTDRSESEEQSATSDIVEAVGGGGLQLFVDSNMSVDSALIRQLVGEVLTEQVALLLGQRDTLESGPEPRLGSLEEDKLEPLVPTPLPTPPPSRETPSLATPPPSEPTSVLNNESPITSPEPEATPTSSPEPASSAGIPPAVHQAPPPLAWGDVELPLDEERPEEHLDTRSQLLVMSVAEEDPLVSSPLPPSSTPPAPSPSPPPGPRPESPSSSSEESSSTVTAETEAALKRISEGELLLVVNQLAAMTEEPVSSFSSSLQELHDMDFDPPSEGHVKGQDLLKTKMEQRDTQPKGCWRVDQDQDQEEVSVGEVRRTRTAQQEQTWSPGQMSQCADVSEVSFEATNQSSVVVGDLMTEPNAANQQGGFLRMEVHLPFITQEEEETNSSTDDVF</sequence>
<name>A0AAW1FIF2_ZOAVI</name>
<keyword evidence="4" id="KW-1185">Reference proteome</keyword>
<feature type="compositionally biased region" description="Low complexity" evidence="2">
    <location>
        <begin position="145"/>
        <end position="177"/>
    </location>
</feature>
<evidence type="ECO:0000256" key="2">
    <source>
        <dbReference type="SAM" id="MobiDB-lite"/>
    </source>
</evidence>
<dbReference type="PANTHER" id="PTHR15721:SF2">
    <property type="entry name" value="PROTEIN TALPID3"/>
    <property type="match status" value="1"/>
</dbReference>
<comment type="caution">
    <text evidence="3">The sequence shown here is derived from an EMBL/GenBank/DDBJ whole genome shotgun (WGS) entry which is preliminary data.</text>
</comment>
<feature type="compositionally biased region" description="Pro residues" evidence="2">
    <location>
        <begin position="658"/>
        <end position="681"/>
    </location>
</feature>
<feature type="compositionally biased region" description="Polar residues" evidence="2">
    <location>
        <begin position="893"/>
        <end position="905"/>
    </location>
</feature>
<dbReference type="GO" id="GO:0036064">
    <property type="term" value="C:ciliary basal body"/>
    <property type="evidence" value="ECO:0007669"/>
    <property type="project" value="TreeGrafter"/>
</dbReference>
<evidence type="ECO:0008006" key="5">
    <source>
        <dbReference type="Google" id="ProtNLM"/>
    </source>
</evidence>
<feature type="compositionally biased region" description="Polar residues" evidence="2">
    <location>
        <begin position="286"/>
        <end position="298"/>
    </location>
</feature>
<feature type="region of interest" description="Disordered" evidence="2">
    <location>
        <begin position="825"/>
        <end position="905"/>
    </location>
</feature>
<feature type="compositionally biased region" description="Polar residues" evidence="2">
    <location>
        <begin position="827"/>
        <end position="836"/>
    </location>
</feature>
<evidence type="ECO:0000313" key="4">
    <source>
        <dbReference type="Proteomes" id="UP001488805"/>
    </source>
</evidence>
<feature type="compositionally biased region" description="Basic and acidic residues" evidence="2">
    <location>
        <begin position="734"/>
        <end position="744"/>
    </location>
</feature>
<evidence type="ECO:0000256" key="1">
    <source>
        <dbReference type="SAM" id="Coils"/>
    </source>
</evidence>
<organism evidence="3 4">
    <name type="scientific">Zoarces viviparus</name>
    <name type="common">Viviparous eelpout</name>
    <name type="synonym">Blennius viviparus</name>
    <dbReference type="NCBI Taxonomy" id="48416"/>
    <lineage>
        <taxon>Eukaryota</taxon>
        <taxon>Metazoa</taxon>
        <taxon>Chordata</taxon>
        <taxon>Craniata</taxon>
        <taxon>Vertebrata</taxon>
        <taxon>Euteleostomi</taxon>
        <taxon>Actinopterygii</taxon>
        <taxon>Neopterygii</taxon>
        <taxon>Teleostei</taxon>
        <taxon>Neoteleostei</taxon>
        <taxon>Acanthomorphata</taxon>
        <taxon>Eupercaria</taxon>
        <taxon>Perciformes</taxon>
        <taxon>Cottioidei</taxon>
        <taxon>Zoarcales</taxon>
        <taxon>Zoarcidae</taxon>
        <taxon>Zoarcinae</taxon>
        <taxon>Zoarces</taxon>
    </lineage>
</organism>
<accession>A0AAW1FIF2</accession>
<dbReference type="AlphaFoldDB" id="A0AAW1FIF2"/>
<reference evidence="3 4" key="1">
    <citation type="journal article" date="2024" name="Genome Biol. Evol.">
        <title>Chromosome-level genome assembly of the viviparous eelpout Zoarces viviparus.</title>
        <authorList>
            <person name="Fuhrmann N."/>
            <person name="Brasseur M.V."/>
            <person name="Bakowski C.E."/>
            <person name="Podsiadlowski L."/>
            <person name="Prost S."/>
            <person name="Krehenwinkel H."/>
            <person name="Mayer C."/>
        </authorList>
    </citation>
    <scope>NUCLEOTIDE SEQUENCE [LARGE SCALE GENOMIC DNA]</scope>
    <source>
        <strain evidence="3">NO-MEL_2022_Ind0_liver</strain>
    </source>
</reference>
<feature type="coiled-coil region" evidence="1">
    <location>
        <begin position="208"/>
        <end position="235"/>
    </location>
</feature>
<feature type="compositionally biased region" description="Pro residues" evidence="2">
    <location>
        <begin position="763"/>
        <end position="784"/>
    </location>
</feature>
<dbReference type="Pfam" id="PF15324">
    <property type="entry name" value="TALPID3"/>
    <property type="match status" value="3"/>
</dbReference>
<protein>
    <recommendedName>
        <fullName evidence="5">Protein TALPID3</fullName>
    </recommendedName>
</protein>
<dbReference type="GO" id="GO:0005814">
    <property type="term" value="C:centriole"/>
    <property type="evidence" value="ECO:0007669"/>
    <property type="project" value="TreeGrafter"/>
</dbReference>
<dbReference type="Proteomes" id="UP001488805">
    <property type="component" value="Unassembled WGS sequence"/>
</dbReference>
<dbReference type="GO" id="GO:0007224">
    <property type="term" value="P:smoothened signaling pathway"/>
    <property type="evidence" value="ECO:0007669"/>
    <property type="project" value="InterPro"/>
</dbReference>
<feature type="region of interest" description="Disordered" evidence="2">
    <location>
        <begin position="567"/>
        <end position="590"/>
    </location>
</feature>
<evidence type="ECO:0000313" key="3">
    <source>
        <dbReference type="EMBL" id="KAK9534301.1"/>
    </source>
</evidence>
<gene>
    <name evidence="3" type="ORF">VZT92_009354</name>
</gene>
<proteinExistence type="predicted"/>
<dbReference type="InterPro" id="IPR029246">
    <property type="entry name" value="TALPID3"/>
</dbReference>
<feature type="compositionally biased region" description="Low complexity" evidence="2">
    <location>
        <begin position="785"/>
        <end position="802"/>
    </location>
</feature>
<feature type="region of interest" description="Disordered" evidence="2">
    <location>
        <begin position="132"/>
        <end position="181"/>
    </location>
</feature>
<feature type="region of interest" description="Disordered" evidence="2">
    <location>
        <begin position="278"/>
        <end position="323"/>
    </location>
</feature>